<dbReference type="SMART" id="SM00855">
    <property type="entry name" value="PGAM"/>
    <property type="match status" value="1"/>
</dbReference>
<evidence type="ECO:0008006" key="4">
    <source>
        <dbReference type="Google" id="ProtNLM"/>
    </source>
</evidence>
<dbReference type="Pfam" id="PF00300">
    <property type="entry name" value="His_Phos_1"/>
    <property type="match status" value="1"/>
</dbReference>
<dbReference type="InterPro" id="IPR013078">
    <property type="entry name" value="His_Pase_superF_clade-1"/>
</dbReference>
<dbReference type="SUPFAM" id="SSF53254">
    <property type="entry name" value="Phosphoglycerate mutase-like"/>
    <property type="match status" value="1"/>
</dbReference>
<dbReference type="PROSITE" id="PS00175">
    <property type="entry name" value="PG_MUTASE"/>
    <property type="match status" value="1"/>
</dbReference>
<dbReference type="AlphaFoldDB" id="A0A7S0I0Z0"/>
<feature type="binding site" evidence="2">
    <location>
        <begin position="176"/>
        <end position="183"/>
    </location>
    <ligand>
        <name>substrate</name>
    </ligand>
</feature>
<dbReference type="Gene3D" id="3.40.50.1240">
    <property type="entry name" value="Phosphoglycerate mutase-like"/>
    <property type="match status" value="1"/>
</dbReference>
<reference evidence="3" key="1">
    <citation type="submission" date="2021-01" db="EMBL/GenBank/DDBJ databases">
        <authorList>
            <person name="Corre E."/>
            <person name="Pelletier E."/>
            <person name="Niang G."/>
            <person name="Scheremetjew M."/>
            <person name="Finn R."/>
            <person name="Kale V."/>
            <person name="Holt S."/>
            <person name="Cochrane G."/>
            <person name="Meng A."/>
            <person name="Brown T."/>
            <person name="Cohen L."/>
        </authorList>
    </citation>
    <scope>NUCLEOTIDE SEQUENCE</scope>
    <source>
        <strain evidence="3">CCMP325</strain>
    </source>
</reference>
<protein>
    <recommendedName>
        <fullName evidence="4">Phosphoglycerate mutase (2,3-diphosphoglycerate-dependent)</fullName>
    </recommendedName>
</protein>
<sequence>MQLVRICSHNHLPFRFLWTGMFSRSNRKAKNVIMNSAPTSSSPPDHIDFSDNDAKGQICPEQRKVLALESKLSLVQPLDHYHFSPRRTSITPTSLLCAENTCQFPGQHSLCSPPQQQTPVPGLPDKPDGNAVPNFDKFFERNGHMSIQRLKPLPDSMPTRNSLMAMPRPKRIILVRHGESEGNTQEILYTQIPDWKIALNPRGLQQAWDAGLRIKNIVKDEPAYIYHSPYQRAVQTCRQLIQALDYEQIQGLREEPRIAEQQFGNLQNLNTIRQNKHERSKFGRFFYRFPNGEAGLDVYIRVSGFIGTLRRDHLQEDSNVIIITHGLALRLFLMRWFQWSVEQFEATHNPPNCGIAVMERLPEDGRYRLTQETLNMIGAENAPKTSVIGRSFLGRAYVDTFMAY</sequence>
<evidence type="ECO:0000256" key="2">
    <source>
        <dbReference type="PIRSR" id="PIRSR613078-2"/>
    </source>
</evidence>
<proteinExistence type="predicted"/>
<dbReference type="CDD" id="cd07067">
    <property type="entry name" value="HP_PGM_like"/>
    <property type="match status" value="1"/>
</dbReference>
<organism evidence="3">
    <name type="scientific">Hanusia phi</name>
    <dbReference type="NCBI Taxonomy" id="3032"/>
    <lineage>
        <taxon>Eukaryota</taxon>
        <taxon>Cryptophyceae</taxon>
        <taxon>Pyrenomonadales</taxon>
        <taxon>Geminigeraceae</taxon>
        <taxon>Hanusia</taxon>
    </lineage>
</organism>
<feature type="active site" description="Tele-phosphohistidine intermediate" evidence="1">
    <location>
        <position position="177"/>
    </location>
</feature>
<dbReference type="InterPro" id="IPR001345">
    <property type="entry name" value="PG/BPGM_mutase_AS"/>
</dbReference>
<feature type="binding site" evidence="2">
    <location>
        <position position="232"/>
    </location>
    <ligand>
        <name>substrate</name>
    </ligand>
</feature>
<dbReference type="InterPro" id="IPR029033">
    <property type="entry name" value="His_PPase_superfam"/>
</dbReference>
<accession>A0A7S0I0Z0</accession>
<dbReference type="EMBL" id="HBEO01034351">
    <property type="protein sequence ID" value="CAD8507662.1"/>
    <property type="molecule type" value="Transcribed_RNA"/>
</dbReference>
<evidence type="ECO:0000256" key="1">
    <source>
        <dbReference type="PIRSR" id="PIRSR613078-1"/>
    </source>
</evidence>
<feature type="active site" description="Proton donor/acceptor" evidence="1">
    <location>
        <position position="260"/>
    </location>
</feature>
<gene>
    <name evidence="3" type="ORF">HPHI1048_LOCUS23248</name>
</gene>
<evidence type="ECO:0000313" key="3">
    <source>
        <dbReference type="EMBL" id="CAD8507662.1"/>
    </source>
</evidence>
<dbReference type="GO" id="GO:0003824">
    <property type="term" value="F:catalytic activity"/>
    <property type="evidence" value="ECO:0007669"/>
    <property type="project" value="InterPro"/>
</dbReference>
<dbReference type="PANTHER" id="PTHR46192">
    <property type="entry name" value="BROAD-RANGE ACID PHOSPHATASE DET1"/>
    <property type="match status" value="1"/>
</dbReference>
<dbReference type="InterPro" id="IPR052765">
    <property type="entry name" value="PGM-Related"/>
</dbReference>
<name>A0A7S0I0Z0_9CRYP</name>